<dbReference type="SMART" id="SM00355">
    <property type="entry name" value="ZnF_C2H2"/>
    <property type="match status" value="5"/>
</dbReference>
<evidence type="ECO:0000256" key="1">
    <source>
        <dbReference type="ARBA" id="ARBA00004123"/>
    </source>
</evidence>
<evidence type="ECO:0000256" key="3">
    <source>
        <dbReference type="ARBA" id="ARBA00023242"/>
    </source>
</evidence>
<evidence type="ECO:0000256" key="4">
    <source>
        <dbReference type="SAM" id="Coils"/>
    </source>
</evidence>
<feature type="compositionally biased region" description="Polar residues" evidence="5">
    <location>
        <begin position="278"/>
        <end position="295"/>
    </location>
</feature>
<gene>
    <name evidence="8 9 10 11" type="primary">LOC108739711</name>
</gene>
<accession>A0A1W4XA78</accession>
<feature type="compositionally biased region" description="Basic and acidic residues" evidence="5">
    <location>
        <begin position="441"/>
        <end position="460"/>
    </location>
</feature>
<organism evidence="7 10">
    <name type="scientific">Agrilus planipennis</name>
    <name type="common">Emerald ash borer</name>
    <name type="synonym">Agrilus marcopoli</name>
    <dbReference type="NCBI Taxonomy" id="224129"/>
    <lineage>
        <taxon>Eukaryota</taxon>
        <taxon>Metazoa</taxon>
        <taxon>Ecdysozoa</taxon>
        <taxon>Arthropoda</taxon>
        <taxon>Hexapoda</taxon>
        <taxon>Insecta</taxon>
        <taxon>Pterygota</taxon>
        <taxon>Neoptera</taxon>
        <taxon>Endopterygota</taxon>
        <taxon>Coleoptera</taxon>
        <taxon>Polyphaga</taxon>
        <taxon>Elateriformia</taxon>
        <taxon>Buprestoidea</taxon>
        <taxon>Buprestidae</taxon>
        <taxon>Agrilinae</taxon>
        <taxon>Agrilus</taxon>
    </lineage>
</organism>
<dbReference type="PANTHER" id="PTHR15052">
    <property type="entry name" value="RNA POLYMERASE III TRANSCRIPTION INITIATION FACTOR COMPLEX SUBUNIT"/>
    <property type="match status" value="1"/>
</dbReference>
<evidence type="ECO:0000259" key="6">
    <source>
        <dbReference type="PROSITE" id="PS00028"/>
    </source>
</evidence>
<protein>
    <submittedName>
        <fullName evidence="8 9">Uncharacterized protein LOC108739711 isoform X1</fullName>
    </submittedName>
</protein>
<dbReference type="GeneID" id="108739711"/>
<evidence type="ECO:0000313" key="11">
    <source>
        <dbReference type="RefSeq" id="XP_018329236.1"/>
    </source>
</evidence>
<feature type="region of interest" description="Disordered" evidence="5">
    <location>
        <begin position="441"/>
        <end position="472"/>
    </location>
</feature>
<dbReference type="Proteomes" id="UP000192223">
    <property type="component" value="Unplaced"/>
</dbReference>
<evidence type="ECO:0000313" key="8">
    <source>
        <dbReference type="RefSeq" id="XP_018329232.1"/>
    </source>
</evidence>
<dbReference type="InterPro" id="IPR013087">
    <property type="entry name" value="Znf_C2H2_type"/>
</dbReference>
<dbReference type="KEGG" id="apln:108739711"/>
<keyword evidence="4" id="KW-0175">Coiled coil</keyword>
<dbReference type="RefSeq" id="XP_018329233.1">
    <property type="nucleotide sequence ID" value="XM_018473731.1"/>
</dbReference>
<feature type="domain" description="C2H2-type" evidence="6">
    <location>
        <begin position="862"/>
        <end position="882"/>
    </location>
</feature>
<reference evidence="8 9" key="1">
    <citation type="submission" date="2025-04" db="UniProtKB">
        <authorList>
            <consortium name="RefSeq"/>
        </authorList>
    </citation>
    <scope>IDENTIFICATION</scope>
    <source>
        <tissue evidence="8 9">Entire body</tissue>
    </source>
</reference>
<feature type="region of interest" description="Disordered" evidence="5">
    <location>
        <begin position="256"/>
        <end position="315"/>
    </location>
</feature>
<dbReference type="InterPro" id="IPR052416">
    <property type="entry name" value="GTF3C_component"/>
</dbReference>
<keyword evidence="2" id="KW-0804">Transcription</keyword>
<dbReference type="SUPFAM" id="SSF50978">
    <property type="entry name" value="WD40 repeat-like"/>
    <property type="match status" value="1"/>
</dbReference>
<dbReference type="GO" id="GO:0005634">
    <property type="term" value="C:nucleus"/>
    <property type="evidence" value="ECO:0007669"/>
    <property type="project" value="UniProtKB-SubCell"/>
</dbReference>
<evidence type="ECO:0000313" key="10">
    <source>
        <dbReference type="RefSeq" id="XP_018329235.1"/>
    </source>
</evidence>
<sequence>MESSFLDRKSFTTPTQNIFINKLKKKYRKQNIKSIKLHKPHFVYTKFKSNLRKEVERGLKGKNGCLQTISSDIKTHLVNVNKLLDHFNENSSVIGKVGFIDPDSNTVTVACNDSLCNSQKTIEEESLLKQYQNSVVNINDDQEIFLRKIELQRKHCNDSKLDVNHSSKELKLLKIKENNELLKTFNISKTNNVYKTVKKRNYLQIKPTETKPPEIMYENDGTEYYISSRTNRKRKRVDYVTLDHGLMYSEELEAPNVKKQKHSLKDSDEISSSEASEQNDSNLETNKSSSPTQTIGGKLTRRKKTKKKENQNDECADNPEKVVTCAVCNLELDFTSWSYHKQRHHNNLAWRIGETPLDLNDESLVARILGDLYKKRKPLYCEKCGVAKKSVVGFLSHKSMCLKTEEEKESIKIKCELCDRKVLPVSITTHMKFCHGNVRKDNSEKGTKLSETESESDTHSTHANNDNVELSKNEALSIEIDSSFKKKAKDSQEKDIPDFVVCEINDNVDSDESSKKICNEKAKRKKRFKVKKEADDSDFFGFEHDDGSKDMPKKETILQKLKSENQTQKVFTSLFAQIGEVEASSSSITPVERKVPEIITPRRGRHPKVINEIINNASECDSKAFIECAVCNNKMEQTNWLYHKLRRHNNLAWKVGDPPIDLNDHATVVYILNGIYKQRKPLYCEKCDTPRKSVMGYLSHKSSCQKTEEEKQDLRIKCEYCDRRVMPVSMPMHLKYCRAINEKKYTTVNFQNFCKNKRSAATKAQKFIEQFSKESSSEDVDATPYIINGIVPSSRKGKKVDYAKSSNLTLSVLRIKPFKTELKEKGTLICKFEGCTFSSESVQEFMKHFVNCAFKPKDAYFCKICVGHFETKEEVVEHISEHLVDPIFKEPKAEEASVAGVSDNESDHEQMKGKTYSSAFPFRNPRNVKFLLKSTALSYGKGKAKVFPLAHEWTKRFYEENYDLQNLFPAFIPRESDWIPVSPVLVNQYLPPLRYSCSVARKIVKSFENPLEEDYEWKTFLLFESQLFEDGSSTIFCGGPVHAMAWAPTPPYNIDYEQYLAVAVANTVETNKKCDVGIGPGLIQIWNYGVLINKQLPKSKPELVLCVAHDYGTVTAIEWCPSGCYDSNDSEKLKRLGLLAVACSDSSVYIYSICVPHLLKNRSKVYKPKPVCQLQVVSTEFFAFTTESVVPTRLSWTKARGHRFLAVGYSNGMAAIFDLCTTSELLKNSNQSDSVEVIRPIQNLKAHSFAITGIALFHLNDGRRWLMTASLDRACKFWDLENPFAPICEYKKFLLTDAIWLTNWLCSVVGPDDGGFDKLSQTCINLVGSFGVSQVNFFRSLSRVNSLSANDWNNSFLQGCTSGEVTISVHGQLLYWLDMDKREKKLKNFTISYVGLIDKYSTIEKRLEKHREEEKQTVEEDNQTDKSIVEDLQMNYNEAVDKYGLVFCDFSPTVEPANYSNLKPLPDCCRMTNLTVYPLTSVSKCSCNPNCHSYSYFACGYQAGFVKVSYCDITDR</sequence>
<keyword evidence="3" id="KW-0539">Nucleus</keyword>
<dbReference type="InterPro" id="IPR015943">
    <property type="entry name" value="WD40/YVTN_repeat-like_dom_sf"/>
</dbReference>
<dbReference type="PANTHER" id="PTHR15052:SF2">
    <property type="entry name" value="GENERAL TRANSCRIPTION FACTOR 3C POLYPEPTIDE 2"/>
    <property type="match status" value="1"/>
</dbReference>
<dbReference type="RefSeq" id="XP_018329232.1">
    <property type="nucleotide sequence ID" value="XM_018473730.2"/>
</dbReference>
<dbReference type="Pfam" id="PF00400">
    <property type="entry name" value="WD40"/>
    <property type="match status" value="1"/>
</dbReference>
<proteinExistence type="predicted"/>
<evidence type="ECO:0000256" key="5">
    <source>
        <dbReference type="SAM" id="MobiDB-lite"/>
    </source>
</evidence>
<dbReference type="STRING" id="224129.A0A1W4XA78"/>
<evidence type="ECO:0000313" key="9">
    <source>
        <dbReference type="RefSeq" id="XP_018329233.1"/>
    </source>
</evidence>
<dbReference type="PROSITE" id="PS00028">
    <property type="entry name" value="ZINC_FINGER_C2H2_1"/>
    <property type="match status" value="1"/>
</dbReference>
<dbReference type="OrthoDB" id="4703at2759"/>
<dbReference type="SMART" id="SM00320">
    <property type="entry name" value="WD40"/>
    <property type="match status" value="2"/>
</dbReference>
<name>A0A1W4XA78_AGRPL</name>
<keyword evidence="7" id="KW-1185">Reference proteome</keyword>
<dbReference type="GO" id="GO:0006383">
    <property type="term" value="P:transcription by RNA polymerase III"/>
    <property type="evidence" value="ECO:0007669"/>
    <property type="project" value="TreeGrafter"/>
</dbReference>
<feature type="coiled-coil region" evidence="4">
    <location>
        <begin position="1393"/>
        <end position="1424"/>
    </location>
</feature>
<comment type="subcellular location">
    <subcellularLocation>
        <location evidence="1">Nucleus</location>
    </subcellularLocation>
</comment>
<evidence type="ECO:0000256" key="2">
    <source>
        <dbReference type="ARBA" id="ARBA00023163"/>
    </source>
</evidence>
<dbReference type="GO" id="GO:0000127">
    <property type="term" value="C:transcription factor TFIIIC complex"/>
    <property type="evidence" value="ECO:0007669"/>
    <property type="project" value="TreeGrafter"/>
</dbReference>
<dbReference type="InterPro" id="IPR036322">
    <property type="entry name" value="WD40_repeat_dom_sf"/>
</dbReference>
<evidence type="ECO:0000313" key="7">
    <source>
        <dbReference type="Proteomes" id="UP000192223"/>
    </source>
</evidence>
<dbReference type="RefSeq" id="XP_018329236.1">
    <property type="nucleotide sequence ID" value="XM_018473734.2"/>
</dbReference>
<dbReference type="InterPro" id="IPR001680">
    <property type="entry name" value="WD40_rpt"/>
</dbReference>
<dbReference type="RefSeq" id="XP_018329235.1">
    <property type="nucleotide sequence ID" value="XM_018473733.2"/>
</dbReference>
<dbReference type="Gene3D" id="2.130.10.10">
    <property type="entry name" value="YVTN repeat-like/Quinoprotein amine dehydrogenase"/>
    <property type="match status" value="1"/>
</dbReference>